<keyword evidence="6 7" id="KW-0472">Membrane</keyword>
<dbReference type="Pfam" id="PF02990">
    <property type="entry name" value="EMP70"/>
    <property type="match status" value="1"/>
</dbReference>
<keyword evidence="3 7" id="KW-0812">Transmembrane</keyword>
<dbReference type="GO" id="GO:0072657">
    <property type="term" value="P:protein localization to membrane"/>
    <property type="evidence" value="ECO:0007669"/>
    <property type="project" value="TreeGrafter"/>
</dbReference>
<dbReference type="VEuPathDB" id="TriTrypDB:TcCLB.506405.140"/>
<evidence type="ECO:0000256" key="7">
    <source>
        <dbReference type="RuleBase" id="RU363079"/>
    </source>
</evidence>
<protein>
    <recommendedName>
        <fullName evidence="7">Transmembrane 9 superfamily member</fullName>
    </recommendedName>
</protein>
<dbReference type="VEuPathDB" id="TriTrypDB:TcCL_ESM05348"/>
<dbReference type="VEuPathDB" id="TriTrypDB:ECC02_002598"/>
<feature type="chain" id="PRO_5015796468" description="Transmembrane 9 superfamily member" evidence="7">
    <location>
        <begin position="24"/>
        <end position="558"/>
    </location>
</feature>
<dbReference type="GO" id="GO:0016020">
    <property type="term" value="C:membrane"/>
    <property type="evidence" value="ECO:0007669"/>
    <property type="project" value="UniProtKB-SubCell"/>
</dbReference>
<evidence type="ECO:0000313" key="8">
    <source>
        <dbReference type="EMBL" id="PWV00119.1"/>
    </source>
</evidence>
<organism evidence="8 9">
    <name type="scientific">Trypanosoma cruzi</name>
    <dbReference type="NCBI Taxonomy" id="5693"/>
    <lineage>
        <taxon>Eukaryota</taxon>
        <taxon>Discoba</taxon>
        <taxon>Euglenozoa</taxon>
        <taxon>Kinetoplastea</taxon>
        <taxon>Metakinetoplastina</taxon>
        <taxon>Trypanosomatida</taxon>
        <taxon>Trypanosomatidae</taxon>
        <taxon>Trypanosoma</taxon>
        <taxon>Schizotrypanum</taxon>
    </lineage>
</organism>
<dbReference type="PANTHER" id="PTHR10766:SF111">
    <property type="entry name" value="TRANSMEMBRANE 9 SUPERFAMILY MEMBER 2"/>
    <property type="match status" value="1"/>
</dbReference>
<dbReference type="Proteomes" id="UP000246121">
    <property type="component" value="Unassembled WGS sequence"/>
</dbReference>
<keyword evidence="5 7" id="KW-1133">Transmembrane helix</keyword>
<proteinExistence type="inferred from homology"/>
<comment type="caution">
    <text evidence="8">The sequence shown here is derived from an EMBL/GenBank/DDBJ whole genome shotgun (WGS) entry which is preliminary data.</text>
</comment>
<comment type="subcellular location">
    <subcellularLocation>
        <location evidence="1">Membrane</location>
        <topology evidence="1">Multi-pass membrane protein</topology>
    </subcellularLocation>
</comment>
<comment type="caution">
    <text evidence="7">Lacks conserved residue(s) required for the propagation of feature annotation.</text>
</comment>
<evidence type="ECO:0000256" key="3">
    <source>
        <dbReference type="ARBA" id="ARBA00022692"/>
    </source>
</evidence>
<evidence type="ECO:0000256" key="2">
    <source>
        <dbReference type="ARBA" id="ARBA00005227"/>
    </source>
</evidence>
<name>A0A2V2VY04_TRYCR</name>
<evidence type="ECO:0000256" key="4">
    <source>
        <dbReference type="ARBA" id="ARBA00022729"/>
    </source>
</evidence>
<comment type="similarity">
    <text evidence="2 7">Belongs to the nonaspanin (TM9SF) (TC 9.A.2) family.</text>
</comment>
<evidence type="ECO:0000256" key="1">
    <source>
        <dbReference type="ARBA" id="ARBA00004141"/>
    </source>
</evidence>
<dbReference type="VEuPathDB" id="TriTrypDB:TcCLB.507251.30"/>
<evidence type="ECO:0000256" key="6">
    <source>
        <dbReference type="ARBA" id="ARBA00023136"/>
    </source>
</evidence>
<accession>A0A2V2VY04</accession>
<dbReference type="VEuPathDB" id="TriTrypDB:C3747_63g136"/>
<feature type="transmembrane region" description="Helical" evidence="7">
    <location>
        <begin position="268"/>
        <end position="289"/>
    </location>
</feature>
<dbReference type="VEuPathDB" id="TriTrypDB:C4B63_7g345"/>
<dbReference type="VEuPathDB" id="TriTrypDB:Tc_MARK_7242"/>
<feature type="transmembrane region" description="Helical" evidence="7">
    <location>
        <begin position="364"/>
        <end position="381"/>
    </location>
</feature>
<dbReference type="InterPro" id="IPR004240">
    <property type="entry name" value="EMP70"/>
</dbReference>
<dbReference type="AlphaFoldDB" id="A0A2V2VY04"/>
<dbReference type="PANTHER" id="PTHR10766">
    <property type="entry name" value="TRANSMEMBRANE 9 SUPERFAMILY PROTEIN"/>
    <property type="match status" value="1"/>
</dbReference>
<evidence type="ECO:0000313" key="9">
    <source>
        <dbReference type="Proteomes" id="UP000246121"/>
    </source>
</evidence>
<reference evidence="8 9" key="1">
    <citation type="journal article" date="2018" name="Microb. Genom.">
        <title>Expanding an expanded genome: long-read sequencing of Trypanosoma cruzi.</title>
        <authorList>
            <person name="Berna L."/>
            <person name="Rodriguez M."/>
            <person name="Chiribao M.L."/>
            <person name="Parodi-Talice A."/>
            <person name="Pita S."/>
            <person name="Rijo G."/>
            <person name="Alvarez-Valin F."/>
            <person name="Robello C."/>
        </authorList>
    </citation>
    <scope>NUCLEOTIDE SEQUENCE [LARGE SCALE GENOMIC DNA]</scope>
    <source>
        <strain evidence="8 9">Dm28c</strain>
    </source>
</reference>
<feature type="signal peptide" evidence="7">
    <location>
        <begin position="1"/>
        <end position="23"/>
    </location>
</feature>
<keyword evidence="4 7" id="KW-0732">Signal</keyword>
<dbReference type="VEuPathDB" id="TriTrypDB:TcBrA4_0125150"/>
<dbReference type="VEuPathDB" id="TriTrypDB:BCY84_20559"/>
<dbReference type="GO" id="GO:0005737">
    <property type="term" value="C:cytoplasm"/>
    <property type="evidence" value="ECO:0007669"/>
    <property type="project" value="UniProtKB-ARBA"/>
</dbReference>
<evidence type="ECO:0000256" key="5">
    <source>
        <dbReference type="ARBA" id="ARBA00022989"/>
    </source>
</evidence>
<sequence length="558" mass="61508">MARWGHFALLSLLLLFAAPGVSCALLDHLSSPTIYQAGTEIPITVNSLTSKRGLLPYNFYSVKTCQPDERRMRDERIHENLGEILLGNRILPSMYSVKVGENITCREVCFVAYSESEMKRLQKLIEQQYCAHMFLDGVPLLERPLNASTEQHLRVGYQLGVPAASDESTKTTIHNYLHFKVTYTNAEQGGFSITGFYVVPSSVNVLTGCPDPETTEGGSIQPATPESMDVKYFYSVSWELDTEKIEFVATRWDVYARAGHPASKRGHLMAIMNSLALLSFLGIIVMVILTRTVRKDLLSYADADLAEENSEESGWKLVRGDVFRAPPNALLFTSLVATGCQVVFMAGVVVIAAVLGVVHPTQRGNLLTSLIIFFCFSSCLTRMQDFGTRCHLLKRIRRKVGGSLCVEMCFALPQTLCSSPRLLLNLGCQVGFFMGRRCGYCKTSFGAYVPSKHNEDNLLTSPIWNVTPRGVGVIVKQAGSQPHSPQAHLRALRTRAKIALPGGLQAEAEGFLGLPAAKKAGKPLPPLKRSSRNGGIVRAKRVEVLARRAAEYEAMIPY</sequence>
<dbReference type="VEuPathDB" id="TriTrypDB:TcG_01379"/>
<dbReference type="VEuPathDB" id="TriTrypDB:TCSYLVIO_003745"/>
<feature type="transmembrane region" description="Helical" evidence="7">
    <location>
        <begin position="329"/>
        <end position="358"/>
    </location>
</feature>
<gene>
    <name evidence="8" type="ORF">C4B63_7g345</name>
</gene>
<dbReference type="VEuPathDB" id="TriTrypDB:TCDM_02501"/>
<dbReference type="EMBL" id="PRFA01000007">
    <property type="protein sequence ID" value="PWV00119.1"/>
    <property type="molecule type" value="Genomic_DNA"/>
</dbReference>